<evidence type="ECO:0000313" key="6">
    <source>
        <dbReference type="EMBL" id="TFK18859.1"/>
    </source>
</evidence>
<dbReference type="Pfam" id="PF00005">
    <property type="entry name" value="ABC_tran"/>
    <property type="match status" value="1"/>
</dbReference>
<dbReference type="EMBL" id="ML210373">
    <property type="protein sequence ID" value="TFK18859.1"/>
    <property type="molecule type" value="Genomic_DNA"/>
</dbReference>
<evidence type="ECO:0000313" key="7">
    <source>
        <dbReference type="Proteomes" id="UP000307440"/>
    </source>
</evidence>
<keyword evidence="4" id="KW-0812">Transmembrane</keyword>
<organism evidence="6 7">
    <name type="scientific">Coprinopsis marcescibilis</name>
    <name type="common">Agaric fungus</name>
    <name type="synonym">Psathyrella marcescibilis</name>
    <dbReference type="NCBI Taxonomy" id="230819"/>
    <lineage>
        <taxon>Eukaryota</taxon>
        <taxon>Fungi</taxon>
        <taxon>Dikarya</taxon>
        <taxon>Basidiomycota</taxon>
        <taxon>Agaricomycotina</taxon>
        <taxon>Agaricomycetes</taxon>
        <taxon>Agaricomycetidae</taxon>
        <taxon>Agaricales</taxon>
        <taxon>Agaricineae</taxon>
        <taxon>Psathyrellaceae</taxon>
        <taxon>Coprinopsis</taxon>
    </lineage>
</organism>
<feature type="compositionally biased region" description="Low complexity" evidence="3">
    <location>
        <begin position="12"/>
        <end position="30"/>
    </location>
</feature>
<dbReference type="SUPFAM" id="SSF52540">
    <property type="entry name" value="P-loop containing nucleoside triphosphate hydrolases"/>
    <property type="match status" value="1"/>
</dbReference>
<reference evidence="6 7" key="1">
    <citation type="journal article" date="2019" name="Nat. Ecol. Evol.">
        <title>Megaphylogeny resolves global patterns of mushroom evolution.</title>
        <authorList>
            <person name="Varga T."/>
            <person name="Krizsan K."/>
            <person name="Foldi C."/>
            <person name="Dima B."/>
            <person name="Sanchez-Garcia M."/>
            <person name="Sanchez-Ramirez S."/>
            <person name="Szollosi G.J."/>
            <person name="Szarkandi J.G."/>
            <person name="Papp V."/>
            <person name="Albert L."/>
            <person name="Andreopoulos W."/>
            <person name="Angelini C."/>
            <person name="Antonin V."/>
            <person name="Barry K.W."/>
            <person name="Bougher N.L."/>
            <person name="Buchanan P."/>
            <person name="Buyck B."/>
            <person name="Bense V."/>
            <person name="Catcheside P."/>
            <person name="Chovatia M."/>
            <person name="Cooper J."/>
            <person name="Damon W."/>
            <person name="Desjardin D."/>
            <person name="Finy P."/>
            <person name="Geml J."/>
            <person name="Haridas S."/>
            <person name="Hughes K."/>
            <person name="Justo A."/>
            <person name="Karasinski D."/>
            <person name="Kautmanova I."/>
            <person name="Kiss B."/>
            <person name="Kocsube S."/>
            <person name="Kotiranta H."/>
            <person name="LaButti K.M."/>
            <person name="Lechner B.E."/>
            <person name="Liimatainen K."/>
            <person name="Lipzen A."/>
            <person name="Lukacs Z."/>
            <person name="Mihaltcheva S."/>
            <person name="Morgado L.N."/>
            <person name="Niskanen T."/>
            <person name="Noordeloos M.E."/>
            <person name="Ohm R.A."/>
            <person name="Ortiz-Santana B."/>
            <person name="Ovrebo C."/>
            <person name="Racz N."/>
            <person name="Riley R."/>
            <person name="Savchenko A."/>
            <person name="Shiryaev A."/>
            <person name="Soop K."/>
            <person name="Spirin V."/>
            <person name="Szebenyi C."/>
            <person name="Tomsovsky M."/>
            <person name="Tulloss R.E."/>
            <person name="Uehling J."/>
            <person name="Grigoriev I.V."/>
            <person name="Vagvolgyi C."/>
            <person name="Papp T."/>
            <person name="Martin F.M."/>
            <person name="Miettinen O."/>
            <person name="Hibbett D.S."/>
            <person name="Nagy L.G."/>
        </authorList>
    </citation>
    <scope>NUCLEOTIDE SEQUENCE [LARGE SCALE GENOMIC DNA]</scope>
    <source>
        <strain evidence="6 7">CBS 121175</strain>
    </source>
</reference>
<dbReference type="Proteomes" id="UP000307440">
    <property type="component" value="Unassembled WGS sequence"/>
</dbReference>
<evidence type="ECO:0000256" key="3">
    <source>
        <dbReference type="SAM" id="MobiDB-lite"/>
    </source>
</evidence>
<proteinExistence type="predicted"/>
<keyword evidence="7" id="KW-1185">Reference proteome</keyword>
<feature type="compositionally biased region" description="Basic residues" evidence="3">
    <location>
        <begin position="1"/>
        <end position="11"/>
    </location>
</feature>
<sequence length="725" mass="79834">MPAHAQAKRTQSHSTSTSSSTSNNRVSRASSRNSSSLKRLTWGIFEVAYEKPQFSLWIYRLGVKYEPVLAAAGLFLTLFRLNFYVAAQYFLSLLLCAVSPGLSMFLAHSVLNIIGSDLSFDSLEMGPASRERLSFFVIVWLSCGLLTSIASRHADECRELLGGHLRAYYLPRLVDARLKMISQSDTHGSDINPRLFPGPWSFGSEVPGWNIISKLTTRMMDVLALICEMAAFASIIQCSPAGNAQTLGLIGACVLLDILFSPSNGAEGAGYTFWTKNRHYQRLLSLHSIVFDDRYREHLVKDELMDYLSSEYKSSSSKLGVVKSNTLALACHLAPPWYWSVARLLLSDYPMALYALLSHGSFTMHTVVSIAALQYSIHHLSKTAAGLRASYDAEPTFGLLQQAHTFLNTVTVEPLTREVVRNTRLPHSDDNRPSSKTDEKHGMAIELRNVSSSTLRRLGDGTGSSRARINAGEFVLVVGAKGSGKTSLLKMMAALSPNDSGRLFFGRQDIRHLNHNILRQKIAFVSGTDSIYPLSVSENIAIGLGSNRTAESQSDMERAITLAAEMAGCLGLLDRVGWNTVLEPCQIVGQSIQGCGNGDIGTSAFHELRKNDYSQYSHTISTEDRGRLTAARGFMRSLRDQVKLVVIDALAPSEDPESENDLVRRFLSLRKGKTMIVVANGFRSLAHEADRILCMEGGSIVQNGRHEELVKQAGPYKDLYGSNLF</sequence>
<feature type="transmembrane region" description="Helical" evidence="4">
    <location>
        <begin position="89"/>
        <end position="113"/>
    </location>
</feature>
<keyword evidence="2" id="KW-0067">ATP-binding</keyword>
<dbReference type="GO" id="GO:0005524">
    <property type="term" value="F:ATP binding"/>
    <property type="evidence" value="ECO:0007669"/>
    <property type="project" value="UniProtKB-KW"/>
</dbReference>
<dbReference type="InterPro" id="IPR003439">
    <property type="entry name" value="ABC_transporter-like_ATP-bd"/>
</dbReference>
<evidence type="ECO:0000256" key="4">
    <source>
        <dbReference type="SAM" id="Phobius"/>
    </source>
</evidence>
<name>A0A5C3KFF6_COPMA</name>
<dbReference type="InterPro" id="IPR003593">
    <property type="entry name" value="AAA+_ATPase"/>
</dbReference>
<dbReference type="Gene3D" id="3.40.50.300">
    <property type="entry name" value="P-loop containing nucleotide triphosphate hydrolases"/>
    <property type="match status" value="1"/>
</dbReference>
<dbReference type="AlphaFoldDB" id="A0A5C3KFF6"/>
<dbReference type="PANTHER" id="PTHR43394">
    <property type="entry name" value="ATP-DEPENDENT PERMEASE MDL1, MITOCHONDRIAL"/>
    <property type="match status" value="1"/>
</dbReference>
<evidence type="ECO:0000259" key="5">
    <source>
        <dbReference type="PROSITE" id="PS50893"/>
    </source>
</evidence>
<keyword evidence="1" id="KW-0547">Nucleotide-binding</keyword>
<feature type="region of interest" description="Disordered" evidence="3">
    <location>
        <begin position="1"/>
        <end position="30"/>
    </location>
</feature>
<dbReference type="GO" id="GO:0016887">
    <property type="term" value="F:ATP hydrolysis activity"/>
    <property type="evidence" value="ECO:0007669"/>
    <property type="project" value="InterPro"/>
</dbReference>
<dbReference type="PROSITE" id="PS50893">
    <property type="entry name" value="ABC_TRANSPORTER_2"/>
    <property type="match status" value="1"/>
</dbReference>
<feature type="domain" description="ABC transporter" evidence="5">
    <location>
        <begin position="445"/>
        <end position="722"/>
    </location>
</feature>
<dbReference type="InterPro" id="IPR039421">
    <property type="entry name" value="Type_1_exporter"/>
</dbReference>
<dbReference type="STRING" id="230819.A0A5C3KFF6"/>
<gene>
    <name evidence="6" type="ORF">FA15DRAFT_760402</name>
</gene>
<keyword evidence="4" id="KW-1133">Transmembrane helix</keyword>
<accession>A0A5C3KFF6</accession>
<keyword evidence="6" id="KW-0378">Hydrolase</keyword>
<keyword evidence="4" id="KW-0472">Membrane</keyword>
<evidence type="ECO:0000256" key="2">
    <source>
        <dbReference type="ARBA" id="ARBA00022840"/>
    </source>
</evidence>
<protein>
    <submittedName>
        <fullName evidence="6">P-loop containing nucleoside triphosphate hydrolase protein</fullName>
    </submittedName>
</protein>
<dbReference type="SMART" id="SM00382">
    <property type="entry name" value="AAA"/>
    <property type="match status" value="1"/>
</dbReference>
<evidence type="ECO:0000256" key="1">
    <source>
        <dbReference type="ARBA" id="ARBA00022741"/>
    </source>
</evidence>
<dbReference type="InterPro" id="IPR027417">
    <property type="entry name" value="P-loop_NTPase"/>
</dbReference>
<dbReference type="OrthoDB" id="6500128at2759"/>